<keyword evidence="3" id="KW-1185">Reference proteome</keyword>
<evidence type="ECO:0000256" key="1">
    <source>
        <dbReference type="SAM" id="SignalP"/>
    </source>
</evidence>
<dbReference type="OrthoDB" id="2858597at2"/>
<dbReference type="EMBL" id="FNEV01000012">
    <property type="protein sequence ID" value="SDJ71946.1"/>
    <property type="molecule type" value="Genomic_DNA"/>
</dbReference>
<protein>
    <recommendedName>
        <fullName evidence="4">Lipoprotein</fullName>
    </recommendedName>
</protein>
<sequence>MERLKTYGMFFLVVATLLLAVGCTNAEENGASADESENSAEENTQTVLEHIFTGPGEEHEDLFSSDAQTKGERLSEYYRENFKPYMSDRFYEGFVNSNGALMFLQQAHPNYKLEPEEIALEEDKGDYGFTVTLAYMNTENEKTETMEIKGKADTNEEGELTSINYINAEQFLEELNEK</sequence>
<evidence type="ECO:0000313" key="2">
    <source>
        <dbReference type="EMBL" id="SDJ71946.1"/>
    </source>
</evidence>
<dbReference type="RefSeq" id="WP_093194637.1">
    <property type="nucleotide sequence ID" value="NZ_FNEV01000012.1"/>
</dbReference>
<proteinExistence type="predicted"/>
<reference evidence="3" key="1">
    <citation type="submission" date="2016-10" db="EMBL/GenBank/DDBJ databases">
        <authorList>
            <person name="Varghese N."/>
            <person name="Submissions S."/>
        </authorList>
    </citation>
    <scope>NUCLEOTIDE SEQUENCE [LARGE SCALE GENOMIC DNA]</scope>
    <source>
        <strain evidence="3">DSM 4771</strain>
    </source>
</reference>
<feature type="signal peptide" evidence="1">
    <location>
        <begin position="1"/>
        <end position="26"/>
    </location>
</feature>
<organism evidence="2 3">
    <name type="scientific">Salimicrobium halophilum</name>
    <dbReference type="NCBI Taxonomy" id="86666"/>
    <lineage>
        <taxon>Bacteria</taxon>
        <taxon>Bacillati</taxon>
        <taxon>Bacillota</taxon>
        <taxon>Bacilli</taxon>
        <taxon>Bacillales</taxon>
        <taxon>Bacillaceae</taxon>
        <taxon>Salimicrobium</taxon>
    </lineage>
</organism>
<evidence type="ECO:0008006" key="4">
    <source>
        <dbReference type="Google" id="ProtNLM"/>
    </source>
</evidence>
<feature type="chain" id="PRO_5011661156" description="Lipoprotein" evidence="1">
    <location>
        <begin position="27"/>
        <end position="178"/>
    </location>
</feature>
<evidence type="ECO:0000313" key="3">
    <source>
        <dbReference type="Proteomes" id="UP000199225"/>
    </source>
</evidence>
<dbReference type="AlphaFoldDB" id="A0A1G8W1H4"/>
<dbReference type="PROSITE" id="PS51257">
    <property type="entry name" value="PROKAR_LIPOPROTEIN"/>
    <property type="match status" value="1"/>
</dbReference>
<keyword evidence="1" id="KW-0732">Signal</keyword>
<accession>A0A1G8W1H4</accession>
<name>A0A1G8W1H4_9BACI</name>
<gene>
    <name evidence="2" type="ORF">SAMN04490247_2973</name>
</gene>
<dbReference type="Proteomes" id="UP000199225">
    <property type="component" value="Unassembled WGS sequence"/>
</dbReference>